<gene>
    <name evidence="2" type="ORF">EG856_03115</name>
</gene>
<organism evidence="2 3">
    <name type="scientific">Mycoplasmopsis phocirhinis</name>
    <dbReference type="NCBI Taxonomy" id="142650"/>
    <lineage>
        <taxon>Bacteria</taxon>
        <taxon>Bacillati</taxon>
        <taxon>Mycoplasmatota</taxon>
        <taxon>Mycoplasmoidales</taxon>
        <taxon>Metamycoplasmataceae</taxon>
        <taxon>Mycoplasmopsis</taxon>
    </lineage>
</organism>
<keyword evidence="1" id="KW-0812">Transmembrane</keyword>
<dbReference type="KEGG" id="mphi:EG856_03115"/>
<proteinExistence type="predicted"/>
<dbReference type="OrthoDB" id="9963248at2"/>
<keyword evidence="3" id="KW-1185">Reference proteome</keyword>
<dbReference type="RefSeq" id="WP_130429664.1">
    <property type="nucleotide sequence ID" value="NZ_CP034841.1"/>
</dbReference>
<dbReference type="EMBL" id="CP034841">
    <property type="protein sequence ID" value="QBF34887.1"/>
    <property type="molecule type" value="Genomic_DNA"/>
</dbReference>
<sequence length="130" mass="15379">MTILDFDFSDEVKNVMQNPELIENKIKARKKMVEFWFLIALVLFIGVAAIYFFINSFNFAKSINITILVLITLVLIGFYVYAFICLFTLLVFVKTVKLIKQGNKNQARKIYKIYKILKFEWNYNKNVNKN</sequence>
<feature type="transmembrane region" description="Helical" evidence="1">
    <location>
        <begin position="35"/>
        <end position="54"/>
    </location>
</feature>
<dbReference type="Proteomes" id="UP000289326">
    <property type="component" value="Chromosome"/>
</dbReference>
<protein>
    <submittedName>
        <fullName evidence="2">Uncharacterized protein</fullName>
    </submittedName>
</protein>
<name>A0A4P6MU02_9BACT</name>
<accession>A0A4P6MU02</accession>
<evidence type="ECO:0000256" key="1">
    <source>
        <dbReference type="SAM" id="Phobius"/>
    </source>
</evidence>
<dbReference type="AlphaFoldDB" id="A0A4P6MU02"/>
<reference evidence="2 3" key="1">
    <citation type="submission" date="2019-01" db="EMBL/GenBank/DDBJ databases">
        <title>Complete sequence and annotation of the Mycoplasma phocirhinis strain 852T genome.</title>
        <authorList>
            <person name="Frasca S.Jr."/>
            <person name="Kutish G.F."/>
            <person name="Castellanos Gell J."/>
            <person name="Michaels D.L."/>
            <person name="Brown D.R."/>
        </authorList>
    </citation>
    <scope>NUCLEOTIDE SEQUENCE [LARGE SCALE GENOMIC DNA]</scope>
    <source>
        <strain evidence="2 3">852</strain>
    </source>
</reference>
<keyword evidence="1" id="KW-1133">Transmembrane helix</keyword>
<evidence type="ECO:0000313" key="3">
    <source>
        <dbReference type="Proteomes" id="UP000289326"/>
    </source>
</evidence>
<feature type="transmembrane region" description="Helical" evidence="1">
    <location>
        <begin position="66"/>
        <end position="93"/>
    </location>
</feature>
<evidence type="ECO:0000313" key="2">
    <source>
        <dbReference type="EMBL" id="QBF34887.1"/>
    </source>
</evidence>
<keyword evidence="1" id="KW-0472">Membrane</keyword>